<name>A0AAP0C169_9ASPA</name>
<organism evidence="2 3">
    <name type="scientific">Platanthera zijinensis</name>
    <dbReference type="NCBI Taxonomy" id="2320716"/>
    <lineage>
        <taxon>Eukaryota</taxon>
        <taxon>Viridiplantae</taxon>
        <taxon>Streptophyta</taxon>
        <taxon>Embryophyta</taxon>
        <taxon>Tracheophyta</taxon>
        <taxon>Spermatophyta</taxon>
        <taxon>Magnoliopsida</taxon>
        <taxon>Liliopsida</taxon>
        <taxon>Asparagales</taxon>
        <taxon>Orchidaceae</taxon>
        <taxon>Orchidoideae</taxon>
        <taxon>Orchideae</taxon>
        <taxon>Orchidinae</taxon>
        <taxon>Platanthera</taxon>
    </lineage>
</organism>
<reference evidence="2 3" key="1">
    <citation type="journal article" date="2022" name="Nat. Plants">
        <title>Genomes of leafy and leafless Platanthera orchids illuminate the evolution of mycoheterotrophy.</title>
        <authorList>
            <person name="Li M.H."/>
            <person name="Liu K.W."/>
            <person name="Li Z."/>
            <person name="Lu H.C."/>
            <person name="Ye Q.L."/>
            <person name="Zhang D."/>
            <person name="Wang J.Y."/>
            <person name="Li Y.F."/>
            <person name="Zhong Z.M."/>
            <person name="Liu X."/>
            <person name="Yu X."/>
            <person name="Liu D.K."/>
            <person name="Tu X.D."/>
            <person name="Liu B."/>
            <person name="Hao Y."/>
            <person name="Liao X.Y."/>
            <person name="Jiang Y.T."/>
            <person name="Sun W.H."/>
            <person name="Chen J."/>
            <person name="Chen Y.Q."/>
            <person name="Ai Y."/>
            <person name="Zhai J.W."/>
            <person name="Wu S.S."/>
            <person name="Zhou Z."/>
            <person name="Hsiao Y.Y."/>
            <person name="Wu W.L."/>
            <person name="Chen Y.Y."/>
            <person name="Lin Y.F."/>
            <person name="Hsu J.L."/>
            <person name="Li C.Y."/>
            <person name="Wang Z.W."/>
            <person name="Zhao X."/>
            <person name="Zhong W.Y."/>
            <person name="Ma X.K."/>
            <person name="Ma L."/>
            <person name="Huang J."/>
            <person name="Chen G.Z."/>
            <person name="Huang M.Z."/>
            <person name="Huang L."/>
            <person name="Peng D.H."/>
            <person name="Luo Y.B."/>
            <person name="Zou S.Q."/>
            <person name="Chen S.P."/>
            <person name="Lan S."/>
            <person name="Tsai W.C."/>
            <person name="Van de Peer Y."/>
            <person name="Liu Z.J."/>
        </authorList>
    </citation>
    <scope>NUCLEOTIDE SEQUENCE [LARGE SCALE GENOMIC DNA]</scope>
    <source>
        <strain evidence="2">Lor287</strain>
    </source>
</reference>
<accession>A0AAP0C169</accession>
<evidence type="ECO:0000256" key="1">
    <source>
        <dbReference type="SAM" id="MobiDB-lite"/>
    </source>
</evidence>
<feature type="region of interest" description="Disordered" evidence="1">
    <location>
        <begin position="1"/>
        <end position="22"/>
    </location>
</feature>
<feature type="compositionally biased region" description="Basic residues" evidence="1">
    <location>
        <begin position="1"/>
        <end position="10"/>
    </location>
</feature>
<evidence type="ECO:0000313" key="2">
    <source>
        <dbReference type="EMBL" id="KAK8957388.1"/>
    </source>
</evidence>
<evidence type="ECO:0000313" key="3">
    <source>
        <dbReference type="Proteomes" id="UP001418222"/>
    </source>
</evidence>
<comment type="caution">
    <text evidence="2">The sequence shown here is derived from an EMBL/GenBank/DDBJ whole genome shotgun (WGS) entry which is preliminary data.</text>
</comment>
<dbReference type="AlphaFoldDB" id="A0AAP0C169"/>
<protein>
    <submittedName>
        <fullName evidence="2">Uncharacterized protein</fullName>
    </submittedName>
</protein>
<gene>
    <name evidence="2" type="ORF">KSP39_PZI000931</name>
</gene>
<sequence length="107" mass="12151">MPEKSRKPRIRGSDPWTGSSPFPPLFLSNRLIRRTKNQATTPIMMPTSWAPSWLIRRKAPIRTGRRGACIRRRGSWRRLALSPVSLGRTIGNQPHLAVAGEEAWVIQ</sequence>
<dbReference type="EMBL" id="JBBWWQ010000001">
    <property type="protein sequence ID" value="KAK8957388.1"/>
    <property type="molecule type" value="Genomic_DNA"/>
</dbReference>
<keyword evidence="3" id="KW-1185">Reference proteome</keyword>
<dbReference type="Proteomes" id="UP001418222">
    <property type="component" value="Unassembled WGS sequence"/>
</dbReference>
<proteinExistence type="predicted"/>